<reference evidence="3 4" key="1">
    <citation type="submission" date="2016-03" db="EMBL/GenBank/DDBJ databases">
        <authorList>
            <person name="Ploux O."/>
        </authorList>
    </citation>
    <scope>NUCLEOTIDE SEQUENCE [LARGE SCALE GENOMIC DNA]</scope>
    <source>
        <strain evidence="3 4">UAMH 11012</strain>
    </source>
</reference>
<dbReference type="EMBL" id="FJOG01000042">
    <property type="protein sequence ID" value="CZR67239.1"/>
    <property type="molecule type" value="Genomic_DNA"/>
</dbReference>
<proteinExistence type="predicted"/>
<evidence type="ECO:0000313" key="3">
    <source>
        <dbReference type="EMBL" id="CZR67239.1"/>
    </source>
</evidence>
<feature type="region of interest" description="Disordered" evidence="1">
    <location>
        <begin position="1"/>
        <end position="30"/>
    </location>
</feature>
<feature type="domain" description="BZIP" evidence="2">
    <location>
        <begin position="14"/>
        <end position="29"/>
    </location>
</feature>
<dbReference type="CDD" id="cd14688">
    <property type="entry name" value="bZIP_YAP"/>
    <property type="match status" value="1"/>
</dbReference>
<dbReference type="InterPro" id="IPR046347">
    <property type="entry name" value="bZIP_sf"/>
</dbReference>
<dbReference type="STRING" id="576137.A0A1L7XQD3"/>
<dbReference type="AlphaFoldDB" id="A0A1L7XQD3"/>
<dbReference type="GO" id="GO:0003700">
    <property type="term" value="F:DNA-binding transcription factor activity"/>
    <property type="evidence" value="ECO:0007669"/>
    <property type="project" value="InterPro"/>
</dbReference>
<organism evidence="3 4">
    <name type="scientific">Phialocephala subalpina</name>
    <dbReference type="NCBI Taxonomy" id="576137"/>
    <lineage>
        <taxon>Eukaryota</taxon>
        <taxon>Fungi</taxon>
        <taxon>Dikarya</taxon>
        <taxon>Ascomycota</taxon>
        <taxon>Pezizomycotina</taxon>
        <taxon>Leotiomycetes</taxon>
        <taxon>Helotiales</taxon>
        <taxon>Mollisiaceae</taxon>
        <taxon>Phialocephala</taxon>
        <taxon>Phialocephala fortinii species complex</taxon>
    </lineage>
</organism>
<evidence type="ECO:0000256" key="1">
    <source>
        <dbReference type="SAM" id="MobiDB-lite"/>
    </source>
</evidence>
<dbReference type="Pfam" id="PF11905">
    <property type="entry name" value="DUF3425"/>
    <property type="match status" value="1"/>
</dbReference>
<dbReference type="PROSITE" id="PS00036">
    <property type="entry name" value="BZIP_BASIC"/>
    <property type="match status" value="1"/>
</dbReference>
<dbReference type="InterPro" id="IPR004827">
    <property type="entry name" value="bZIP"/>
</dbReference>
<dbReference type="Proteomes" id="UP000184330">
    <property type="component" value="Unassembled WGS sequence"/>
</dbReference>
<feature type="compositionally biased region" description="Polar residues" evidence="1">
    <location>
        <begin position="92"/>
        <end position="107"/>
    </location>
</feature>
<dbReference type="InterPro" id="IPR021833">
    <property type="entry name" value="DUF3425"/>
</dbReference>
<dbReference type="SUPFAM" id="SSF57959">
    <property type="entry name" value="Leucine zipper domain"/>
    <property type="match status" value="1"/>
</dbReference>
<protein>
    <recommendedName>
        <fullName evidence="2">BZIP domain-containing protein</fullName>
    </recommendedName>
</protein>
<feature type="region of interest" description="Disordered" evidence="1">
    <location>
        <begin position="92"/>
        <end position="113"/>
    </location>
</feature>
<gene>
    <name evidence="3" type="ORF">PAC_17138</name>
</gene>
<dbReference type="PANTHER" id="PTHR38116:SF5">
    <property type="entry name" value="BZIP DOMAIN-CONTAINING PROTEIN"/>
    <property type="match status" value="1"/>
</dbReference>
<evidence type="ECO:0000313" key="4">
    <source>
        <dbReference type="Proteomes" id="UP000184330"/>
    </source>
</evidence>
<sequence length="405" mass="45613">MSAQMQPEKPVSERRRMQNKQAQQNYRARQKRNLQVLQDIATSRHGFVLDGANEDGRSVQPEMGICTNSSPGLDAIYDTSLIHFQLPTSSETENMVASSSGTGQSRGSLLGPDQQPRPFPIIRRPLTPECPHEPGTICHILEREGVDLDEKTKFQLLKNNVNLQSILEAGVKAISRETSSEVICTTSYEDEEGHATDCTQFRADKLLVLQNVNNEYVAALPDVHRNHIRIKQVLFVAACVANATTMGITIGPYDCDDIESPFFRDTVSEASARAACMNEFADLHTYLRPCVTQLMYKHHPYIDILPFPTFRERIIKLACADEPMIDEDDLCKDLSENDGLICWGSSLGGGSAVTGTGAPWDIRSWEAQPWFLKKWWILIGGKEGEIYKQTQWWSEMRGERSCYPW</sequence>
<accession>A0A1L7XQD3</accession>
<dbReference type="OrthoDB" id="5973539at2759"/>
<evidence type="ECO:0000259" key="2">
    <source>
        <dbReference type="PROSITE" id="PS00036"/>
    </source>
</evidence>
<dbReference type="PANTHER" id="PTHR38116">
    <property type="entry name" value="CHROMOSOME 7, WHOLE GENOME SHOTGUN SEQUENCE"/>
    <property type="match status" value="1"/>
</dbReference>
<name>A0A1L7XQD3_9HELO</name>
<keyword evidence="4" id="KW-1185">Reference proteome</keyword>